<keyword evidence="2" id="KW-1185">Reference proteome</keyword>
<protein>
    <submittedName>
        <fullName evidence="1">Uncharacterized protein</fullName>
    </submittedName>
</protein>
<accession>A0ACB7TD87</accession>
<dbReference type="EMBL" id="CM023481">
    <property type="protein sequence ID" value="KAH6945497.1"/>
    <property type="molecule type" value="Genomic_DNA"/>
</dbReference>
<proteinExistence type="predicted"/>
<reference evidence="1" key="1">
    <citation type="submission" date="2020-05" db="EMBL/GenBank/DDBJ databases">
        <title>Large-scale comparative analyses of tick genomes elucidate their genetic diversity and vector capacities.</title>
        <authorList>
            <person name="Jia N."/>
            <person name="Wang J."/>
            <person name="Shi W."/>
            <person name="Du L."/>
            <person name="Sun Y."/>
            <person name="Zhan W."/>
            <person name="Jiang J."/>
            <person name="Wang Q."/>
            <person name="Zhang B."/>
            <person name="Ji P."/>
            <person name="Sakyi L.B."/>
            <person name="Cui X."/>
            <person name="Yuan T."/>
            <person name="Jiang B."/>
            <person name="Yang W."/>
            <person name="Lam T.T.-Y."/>
            <person name="Chang Q."/>
            <person name="Ding S."/>
            <person name="Wang X."/>
            <person name="Zhu J."/>
            <person name="Ruan X."/>
            <person name="Zhao L."/>
            <person name="Wei J."/>
            <person name="Que T."/>
            <person name="Du C."/>
            <person name="Cheng J."/>
            <person name="Dai P."/>
            <person name="Han X."/>
            <person name="Huang E."/>
            <person name="Gao Y."/>
            <person name="Liu J."/>
            <person name="Shao H."/>
            <person name="Ye R."/>
            <person name="Li L."/>
            <person name="Wei W."/>
            <person name="Wang X."/>
            <person name="Wang C."/>
            <person name="Yang T."/>
            <person name="Huo Q."/>
            <person name="Li W."/>
            <person name="Guo W."/>
            <person name="Chen H."/>
            <person name="Zhou L."/>
            <person name="Ni X."/>
            <person name="Tian J."/>
            <person name="Zhou Y."/>
            <person name="Sheng Y."/>
            <person name="Liu T."/>
            <person name="Pan Y."/>
            <person name="Xia L."/>
            <person name="Li J."/>
            <person name="Zhao F."/>
            <person name="Cao W."/>
        </authorList>
    </citation>
    <scope>NUCLEOTIDE SEQUENCE</scope>
    <source>
        <strain evidence="1">Hyas-2018</strain>
    </source>
</reference>
<gene>
    <name evidence="1" type="ORF">HPB50_008787</name>
</gene>
<organism evidence="1 2">
    <name type="scientific">Hyalomma asiaticum</name>
    <name type="common">Tick</name>
    <dbReference type="NCBI Taxonomy" id="266040"/>
    <lineage>
        <taxon>Eukaryota</taxon>
        <taxon>Metazoa</taxon>
        <taxon>Ecdysozoa</taxon>
        <taxon>Arthropoda</taxon>
        <taxon>Chelicerata</taxon>
        <taxon>Arachnida</taxon>
        <taxon>Acari</taxon>
        <taxon>Parasitiformes</taxon>
        <taxon>Ixodida</taxon>
        <taxon>Ixodoidea</taxon>
        <taxon>Ixodidae</taxon>
        <taxon>Hyalomminae</taxon>
        <taxon>Hyalomma</taxon>
    </lineage>
</organism>
<name>A0ACB7TD87_HYAAI</name>
<comment type="caution">
    <text evidence="1">The sequence shown here is derived from an EMBL/GenBank/DDBJ whole genome shotgun (WGS) entry which is preliminary data.</text>
</comment>
<evidence type="ECO:0000313" key="2">
    <source>
        <dbReference type="Proteomes" id="UP000821845"/>
    </source>
</evidence>
<evidence type="ECO:0000313" key="1">
    <source>
        <dbReference type="EMBL" id="KAH6945497.1"/>
    </source>
</evidence>
<sequence length="233" mass="25167">MNFFTFGKTHVPATLTRERAAITLRSQHDSNQTTVEALAVPEISAVTSPPGDGAIIDIMRSRGMLPADACPGVTTFQEDEVSVLIGSDIHCDVATGEITRVSPRVTAAETLFRWTIRGTLHPLSQGCDARTPSSFTAVEAATANDADLDMGISNLWRIDALGLQDTPEGSQDDILSYELFEQHHVSKKGQRYQVPILSSGPRSGRQPEQLRPCQTAAPHAAATLPRMTRSCSL</sequence>
<dbReference type="Proteomes" id="UP000821845">
    <property type="component" value="Chromosome 1"/>
</dbReference>